<sequence>MPYHYAQLSATIISLNKRSSFVFTSNCEKLMTDGNRNMVCVFGQETKLSNFISKCRVITQTETKAERHEDVY</sequence>
<comment type="caution">
    <text evidence="1">The sequence shown here is derived from an EMBL/GenBank/DDBJ whole genome shotgun (WGS) entry which is preliminary data.</text>
</comment>
<protein>
    <submittedName>
        <fullName evidence="1">Uncharacterized protein</fullName>
    </submittedName>
</protein>
<proteinExistence type="predicted"/>
<dbReference type="EMBL" id="NKXS01007847">
    <property type="protein sequence ID" value="PIM99063.1"/>
    <property type="molecule type" value="Genomic_DNA"/>
</dbReference>
<evidence type="ECO:0000313" key="1">
    <source>
        <dbReference type="EMBL" id="PIM99063.1"/>
    </source>
</evidence>
<accession>A0A2G9G169</accession>
<dbReference type="Proteomes" id="UP000231279">
    <property type="component" value="Unassembled WGS sequence"/>
</dbReference>
<dbReference type="AlphaFoldDB" id="A0A2G9G169"/>
<evidence type="ECO:0000313" key="2">
    <source>
        <dbReference type="Proteomes" id="UP000231279"/>
    </source>
</evidence>
<gene>
    <name evidence="1" type="ORF">CDL12_28442</name>
</gene>
<name>A0A2G9G169_9LAMI</name>
<organism evidence="1 2">
    <name type="scientific">Handroanthus impetiginosus</name>
    <dbReference type="NCBI Taxonomy" id="429701"/>
    <lineage>
        <taxon>Eukaryota</taxon>
        <taxon>Viridiplantae</taxon>
        <taxon>Streptophyta</taxon>
        <taxon>Embryophyta</taxon>
        <taxon>Tracheophyta</taxon>
        <taxon>Spermatophyta</taxon>
        <taxon>Magnoliopsida</taxon>
        <taxon>eudicotyledons</taxon>
        <taxon>Gunneridae</taxon>
        <taxon>Pentapetalae</taxon>
        <taxon>asterids</taxon>
        <taxon>lamiids</taxon>
        <taxon>Lamiales</taxon>
        <taxon>Bignoniaceae</taxon>
        <taxon>Crescentiina</taxon>
        <taxon>Tabebuia alliance</taxon>
        <taxon>Handroanthus</taxon>
    </lineage>
</organism>
<reference evidence="2" key="1">
    <citation type="journal article" date="2018" name="Gigascience">
        <title>Genome assembly of the Pink Ipe (Handroanthus impetiginosus, Bignoniaceae), a highly valued, ecologically keystone Neotropical timber forest tree.</title>
        <authorList>
            <person name="Silva-Junior O.B."/>
            <person name="Grattapaglia D."/>
            <person name="Novaes E."/>
            <person name="Collevatti R.G."/>
        </authorList>
    </citation>
    <scope>NUCLEOTIDE SEQUENCE [LARGE SCALE GENOMIC DNA]</scope>
    <source>
        <strain evidence="2">cv. UFG-1</strain>
    </source>
</reference>
<keyword evidence="2" id="KW-1185">Reference proteome</keyword>